<dbReference type="InterPro" id="IPR017871">
    <property type="entry name" value="ABC_transporter-like_CS"/>
</dbReference>
<proteinExistence type="inferred from homology"/>
<evidence type="ECO:0000313" key="11">
    <source>
        <dbReference type="EMBL" id="SMB85595.1"/>
    </source>
</evidence>
<dbReference type="EMBL" id="FWWT01000012">
    <property type="protein sequence ID" value="SMB85595.1"/>
    <property type="molecule type" value="Genomic_DNA"/>
</dbReference>
<dbReference type="Gene3D" id="3.40.50.300">
    <property type="entry name" value="P-loop containing nucleotide triphosphate hydrolases"/>
    <property type="match status" value="1"/>
</dbReference>
<keyword evidence="5 9" id="KW-0547">Nucleotide-binding</keyword>
<dbReference type="GO" id="GO:0016887">
    <property type="term" value="F:ATP hydrolysis activity"/>
    <property type="evidence" value="ECO:0007669"/>
    <property type="project" value="InterPro"/>
</dbReference>
<dbReference type="Proteomes" id="UP000192731">
    <property type="component" value="Unassembled WGS sequence"/>
</dbReference>
<dbReference type="PROSITE" id="PS00211">
    <property type="entry name" value="ABC_TRANSPORTER_1"/>
    <property type="match status" value="1"/>
</dbReference>
<dbReference type="GO" id="GO:0051301">
    <property type="term" value="P:cell division"/>
    <property type="evidence" value="ECO:0007669"/>
    <property type="project" value="UniProtKB-UniRule"/>
</dbReference>
<evidence type="ECO:0000256" key="4">
    <source>
        <dbReference type="ARBA" id="ARBA00022618"/>
    </source>
</evidence>
<keyword evidence="12" id="KW-1185">Reference proteome</keyword>
<gene>
    <name evidence="9" type="primary">ftsE</name>
    <name evidence="11" type="ORF">SAMN00017405_1654</name>
</gene>
<comment type="subcellular location">
    <subcellularLocation>
        <location evidence="9">Cell membrane</location>
        <topology evidence="9">Peripheral membrane protein</topology>
        <orientation evidence="9">Cytoplasmic side</orientation>
    </subcellularLocation>
</comment>
<comment type="function">
    <text evidence="9">Part of the ABC transporter FtsEX involved in cellular division.</text>
</comment>
<organism evidence="11 12">
    <name type="scientific">Desulfonispora thiosulfatigenes DSM 11270</name>
    <dbReference type="NCBI Taxonomy" id="656914"/>
    <lineage>
        <taxon>Bacteria</taxon>
        <taxon>Bacillati</taxon>
        <taxon>Bacillota</taxon>
        <taxon>Clostridia</taxon>
        <taxon>Eubacteriales</taxon>
        <taxon>Peptococcaceae</taxon>
        <taxon>Desulfonispora</taxon>
    </lineage>
</organism>
<evidence type="ECO:0000256" key="8">
    <source>
        <dbReference type="ARBA" id="ARBA00023306"/>
    </source>
</evidence>
<evidence type="ECO:0000256" key="6">
    <source>
        <dbReference type="ARBA" id="ARBA00022840"/>
    </source>
</evidence>
<dbReference type="SUPFAM" id="SSF52540">
    <property type="entry name" value="P-loop containing nucleoside triphosphate hydrolases"/>
    <property type="match status" value="1"/>
</dbReference>
<keyword evidence="3 9" id="KW-1003">Cell membrane</keyword>
<dbReference type="PROSITE" id="PS50893">
    <property type="entry name" value="ABC_TRANSPORTER_2"/>
    <property type="match status" value="1"/>
</dbReference>
<dbReference type="NCBIfam" id="TIGR02673">
    <property type="entry name" value="FtsE"/>
    <property type="match status" value="1"/>
</dbReference>
<evidence type="ECO:0000256" key="7">
    <source>
        <dbReference type="ARBA" id="ARBA00023136"/>
    </source>
</evidence>
<reference evidence="11 12" key="1">
    <citation type="submission" date="2017-04" db="EMBL/GenBank/DDBJ databases">
        <authorList>
            <person name="Afonso C.L."/>
            <person name="Miller P.J."/>
            <person name="Scott M.A."/>
            <person name="Spackman E."/>
            <person name="Goraichik I."/>
            <person name="Dimitrov K.M."/>
            <person name="Suarez D.L."/>
            <person name="Swayne D.E."/>
        </authorList>
    </citation>
    <scope>NUCLEOTIDE SEQUENCE [LARGE SCALE GENOMIC DNA]</scope>
    <source>
        <strain evidence="11 12">DSM 11270</strain>
    </source>
</reference>
<dbReference type="RefSeq" id="WP_084052474.1">
    <property type="nucleotide sequence ID" value="NZ_FWWT01000012.1"/>
</dbReference>
<dbReference type="InterPro" id="IPR003439">
    <property type="entry name" value="ABC_transporter-like_ATP-bd"/>
</dbReference>
<dbReference type="InterPro" id="IPR003593">
    <property type="entry name" value="AAA+_ATPase"/>
</dbReference>
<name>A0A1W1UWQ5_DESTI</name>
<dbReference type="Pfam" id="PF00005">
    <property type="entry name" value="ABC_tran"/>
    <property type="match status" value="1"/>
</dbReference>
<evidence type="ECO:0000256" key="9">
    <source>
        <dbReference type="RuleBase" id="RU365094"/>
    </source>
</evidence>
<dbReference type="SMART" id="SM00382">
    <property type="entry name" value="AAA"/>
    <property type="match status" value="1"/>
</dbReference>
<comment type="subunit">
    <text evidence="9">Homodimer. Forms a membrane-associated complex with FtsX.</text>
</comment>
<dbReference type="STRING" id="656914.SAMN00017405_1654"/>
<evidence type="ECO:0000256" key="2">
    <source>
        <dbReference type="ARBA" id="ARBA00020019"/>
    </source>
</evidence>
<dbReference type="PANTHER" id="PTHR24220">
    <property type="entry name" value="IMPORT ATP-BINDING PROTEIN"/>
    <property type="match status" value="1"/>
</dbReference>
<keyword evidence="6 9" id="KW-0067">ATP-binding</keyword>
<evidence type="ECO:0000259" key="10">
    <source>
        <dbReference type="PROSITE" id="PS50893"/>
    </source>
</evidence>
<dbReference type="InterPro" id="IPR027417">
    <property type="entry name" value="P-loop_NTPase"/>
</dbReference>
<evidence type="ECO:0000313" key="12">
    <source>
        <dbReference type="Proteomes" id="UP000192731"/>
    </source>
</evidence>
<evidence type="ECO:0000256" key="3">
    <source>
        <dbReference type="ARBA" id="ARBA00022475"/>
    </source>
</evidence>
<dbReference type="GO" id="GO:0005886">
    <property type="term" value="C:plasma membrane"/>
    <property type="evidence" value="ECO:0007669"/>
    <property type="project" value="UniProtKB-SubCell"/>
</dbReference>
<dbReference type="GO" id="GO:0022857">
    <property type="term" value="F:transmembrane transporter activity"/>
    <property type="evidence" value="ECO:0007669"/>
    <property type="project" value="TreeGrafter"/>
</dbReference>
<dbReference type="OrthoDB" id="9810992at2"/>
<feature type="domain" description="ABC transporter" evidence="10">
    <location>
        <begin position="2"/>
        <end position="229"/>
    </location>
</feature>
<dbReference type="FunFam" id="3.40.50.300:FF:000056">
    <property type="entry name" value="Cell division ATP-binding protein FtsE"/>
    <property type="match status" value="1"/>
</dbReference>
<comment type="similarity">
    <text evidence="1 9">Belongs to the ABC transporter superfamily.</text>
</comment>
<evidence type="ECO:0000256" key="1">
    <source>
        <dbReference type="ARBA" id="ARBA00005417"/>
    </source>
</evidence>
<dbReference type="AlphaFoldDB" id="A0A1W1UWQ5"/>
<keyword evidence="7 9" id="KW-0472">Membrane</keyword>
<dbReference type="GO" id="GO:0005524">
    <property type="term" value="F:ATP binding"/>
    <property type="evidence" value="ECO:0007669"/>
    <property type="project" value="UniProtKB-UniRule"/>
</dbReference>
<sequence>MIKLVNVTKKYGNNSLALENVELSIDKGEFVFLVGKSGAGKSTLLKLLTRQEKPTEGQIMVGGKSIVRLSNKEVPLYRRKIGVVFQDFLLLEDRTVFENVAFALEATGTSPKEVKKIVPQVLQKVGLAKKTNSFPNQLSGGEQQRVGIARAIVNRPEIIIADEPTGNLDPKTSKEIMRLLSDINERGTTILMATHDIEVVAYMRKRIIALKNGQVFRDIDKGGYEDADL</sequence>
<keyword evidence="8 9" id="KW-0131">Cell cycle</keyword>
<keyword evidence="4 9" id="KW-0132">Cell division</keyword>
<dbReference type="PANTHER" id="PTHR24220:SF470">
    <property type="entry name" value="CELL DIVISION ATP-BINDING PROTEIN FTSE"/>
    <property type="match status" value="1"/>
</dbReference>
<dbReference type="InterPro" id="IPR005286">
    <property type="entry name" value="Cell_div_FtsE"/>
</dbReference>
<evidence type="ECO:0000256" key="5">
    <source>
        <dbReference type="ARBA" id="ARBA00022741"/>
    </source>
</evidence>
<protein>
    <recommendedName>
        <fullName evidence="2 9">Cell division ATP-binding protein FtsE</fullName>
    </recommendedName>
</protein>
<accession>A0A1W1UWQ5</accession>
<dbReference type="InterPro" id="IPR015854">
    <property type="entry name" value="ABC_transpr_LolD-like"/>
</dbReference>